<organism evidence="1">
    <name type="scientific">Opuntia streptacantha</name>
    <name type="common">Prickly pear cactus</name>
    <name type="synonym">Opuntia cardona</name>
    <dbReference type="NCBI Taxonomy" id="393608"/>
    <lineage>
        <taxon>Eukaryota</taxon>
        <taxon>Viridiplantae</taxon>
        <taxon>Streptophyta</taxon>
        <taxon>Embryophyta</taxon>
        <taxon>Tracheophyta</taxon>
        <taxon>Spermatophyta</taxon>
        <taxon>Magnoliopsida</taxon>
        <taxon>eudicotyledons</taxon>
        <taxon>Gunneridae</taxon>
        <taxon>Pentapetalae</taxon>
        <taxon>Caryophyllales</taxon>
        <taxon>Cactineae</taxon>
        <taxon>Cactaceae</taxon>
        <taxon>Opuntioideae</taxon>
        <taxon>Opuntia</taxon>
    </lineage>
</organism>
<reference evidence="1" key="1">
    <citation type="journal article" date="2013" name="J. Plant Res.">
        <title>Effect of fungi and light on seed germination of three Opuntia species from semiarid lands of central Mexico.</title>
        <authorList>
            <person name="Delgado-Sanchez P."/>
            <person name="Jimenez-Bremont J.F."/>
            <person name="Guerrero-Gonzalez Mde L."/>
            <person name="Flores J."/>
        </authorList>
    </citation>
    <scope>NUCLEOTIDE SEQUENCE</scope>
    <source>
        <tissue evidence="1">Cladode</tissue>
    </source>
</reference>
<accession>A0A7C9D5F4</accession>
<dbReference type="EMBL" id="GISG01089446">
    <property type="protein sequence ID" value="MBA4634106.1"/>
    <property type="molecule type" value="Transcribed_RNA"/>
</dbReference>
<evidence type="ECO:0000313" key="1">
    <source>
        <dbReference type="EMBL" id="MBA4634106.1"/>
    </source>
</evidence>
<name>A0A7C9D5F4_OPUST</name>
<sequence length="149" mass="16932">MLWLKSSFFKPEGNFTVDKSNEKELFCSSIKIAFLSLPNKNEASPVRWLLEMLSQLNPTLPNDLGIGPDSRFSWAPKTKFLNEPKLSGIGPVKSLLSRRSCWRLVSRPREAGIGPDRWFLDKSNMVSFLNWPKKPGIGPVRLVRKSSRS</sequence>
<reference evidence="1" key="2">
    <citation type="submission" date="2020-07" db="EMBL/GenBank/DDBJ databases">
        <authorList>
            <person name="Vera ALvarez R."/>
            <person name="Arias-Moreno D.M."/>
            <person name="Jimenez-Jacinto V."/>
            <person name="Jimenez-Bremont J.F."/>
            <person name="Swaminathan K."/>
            <person name="Moose S.P."/>
            <person name="Guerrero-Gonzalez M.L."/>
            <person name="Marino-Ramirez L."/>
            <person name="Landsman D."/>
            <person name="Rodriguez-Kessler M."/>
            <person name="Delgado-Sanchez P."/>
        </authorList>
    </citation>
    <scope>NUCLEOTIDE SEQUENCE</scope>
    <source>
        <tissue evidence="1">Cladode</tissue>
    </source>
</reference>
<proteinExistence type="predicted"/>
<protein>
    <submittedName>
        <fullName evidence="1">Uncharacterized protein</fullName>
    </submittedName>
</protein>
<dbReference type="AlphaFoldDB" id="A0A7C9D5F4"/>